<evidence type="ECO:0000313" key="3">
    <source>
        <dbReference type="EMBL" id="KAI5416409.1"/>
    </source>
</evidence>
<evidence type="ECO:0000259" key="2">
    <source>
        <dbReference type="Pfam" id="PF25597"/>
    </source>
</evidence>
<gene>
    <name evidence="3" type="ORF">KIW84_041467</name>
</gene>
<keyword evidence="4" id="KW-1185">Reference proteome</keyword>
<feature type="domain" description="Retroviral polymerase SH3-like" evidence="2">
    <location>
        <begin position="172"/>
        <end position="207"/>
    </location>
</feature>
<feature type="compositionally biased region" description="Polar residues" evidence="1">
    <location>
        <begin position="259"/>
        <end position="278"/>
    </location>
</feature>
<dbReference type="Gramene" id="Psat04G0146700-T1">
    <property type="protein sequence ID" value="KAI5416409.1"/>
    <property type="gene ID" value="KIW84_041467"/>
</dbReference>
<feature type="region of interest" description="Disordered" evidence="1">
    <location>
        <begin position="259"/>
        <end position="290"/>
    </location>
</feature>
<accession>A0A9D5ARL2</accession>
<dbReference type="Pfam" id="PF25597">
    <property type="entry name" value="SH3_retrovirus"/>
    <property type="match status" value="1"/>
</dbReference>
<dbReference type="AlphaFoldDB" id="A0A9D5ARL2"/>
<reference evidence="3 4" key="1">
    <citation type="journal article" date="2022" name="Nat. Genet.">
        <title>Improved pea reference genome and pan-genome highlight genomic features and evolutionary characteristics.</title>
        <authorList>
            <person name="Yang T."/>
            <person name="Liu R."/>
            <person name="Luo Y."/>
            <person name="Hu S."/>
            <person name="Wang D."/>
            <person name="Wang C."/>
            <person name="Pandey M.K."/>
            <person name="Ge S."/>
            <person name="Xu Q."/>
            <person name="Li N."/>
            <person name="Li G."/>
            <person name="Huang Y."/>
            <person name="Saxena R.K."/>
            <person name="Ji Y."/>
            <person name="Li M."/>
            <person name="Yan X."/>
            <person name="He Y."/>
            <person name="Liu Y."/>
            <person name="Wang X."/>
            <person name="Xiang C."/>
            <person name="Varshney R.K."/>
            <person name="Ding H."/>
            <person name="Gao S."/>
            <person name="Zong X."/>
        </authorList>
    </citation>
    <scope>NUCLEOTIDE SEQUENCE [LARGE SCALE GENOMIC DNA]</scope>
    <source>
        <strain evidence="3 4">cv. Zhongwan 6</strain>
    </source>
</reference>
<feature type="compositionally biased region" description="Low complexity" evidence="1">
    <location>
        <begin position="279"/>
        <end position="290"/>
    </location>
</feature>
<name>A0A9D5ARL2_PEA</name>
<protein>
    <recommendedName>
        <fullName evidence="2">Retroviral polymerase SH3-like domain-containing protein</fullName>
    </recommendedName>
</protein>
<dbReference type="EMBL" id="JAMSHJ010000004">
    <property type="protein sequence ID" value="KAI5416409.1"/>
    <property type="molecule type" value="Genomic_DNA"/>
</dbReference>
<evidence type="ECO:0000256" key="1">
    <source>
        <dbReference type="SAM" id="MobiDB-lite"/>
    </source>
</evidence>
<sequence>MANDNTSLFSNPYDPSKPFSCITLTSVTKILPTNYLNWKLQVEALVYVYVLLKYPDGSFPAPSKMISTIASPLVMTLNPTYQTWPAPITMENLGDVLSQCNTFKQQHHDFSSPPRNFSAHPGQVQANSAAVGPSQSDFLVDNGVMHHVTNDLDSMAFHNSYIGPDSLFMGKGYSVDQNVYVCLDLKTRRIYTSRHVKFVESEFPFNSLVTHANPSAEQQTGPFQLSILQPINQPTVSTTLNPPGDSFVAPSIPFITHFPSPTQSSNETINPTQSSPEISQSSLQLPAPPS</sequence>
<proteinExistence type="predicted"/>
<organism evidence="3 4">
    <name type="scientific">Pisum sativum</name>
    <name type="common">Garden pea</name>
    <name type="synonym">Lathyrus oleraceus</name>
    <dbReference type="NCBI Taxonomy" id="3888"/>
    <lineage>
        <taxon>Eukaryota</taxon>
        <taxon>Viridiplantae</taxon>
        <taxon>Streptophyta</taxon>
        <taxon>Embryophyta</taxon>
        <taxon>Tracheophyta</taxon>
        <taxon>Spermatophyta</taxon>
        <taxon>Magnoliopsida</taxon>
        <taxon>eudicotyledons</taxon>
        <taxon>Gunneridae</taxon>
        <taxon>Pentapetalae</taxon>
        <taxon>rosids</taxon>
        <taxon>fabids</taxon>
        <taxon>Fabales</taxon>
        <taxon>Fabaceae</taxon>
        <taxon>Papilionoideae</taxon>
        <taxon>50 kb inversion clade</taxon>
        <taxon>NPAAA clade</taxon>
        <taxon>Hologalegina</taxon>
        <taxon>IRL clade</taxon>
        <taxon>Fabeae</taxon>
        <taxon>Lathyrus</taxon>
    </lineage>
</organism>
<comment type="caution">
    <text evidence="3">The sequence shown here is derived from an EMBL/GenBank/DDBJ whole genome shotgun (WGS) entry which is preliminary data.</text>
</comment>
<dbReference type="Proteomes" id="UP001058974">
    <property type="component" value="Chromosome 4"/>
</dbReference>
<evidence type="ECO:0000313" key="4">
    <source>
        <dbReference type="Proteomes" id="UP001058974"/>
    </source>
</evidence>
<dbReference type="InterPro" id="IPR057670">
    <property type="entry name" value="SH3_retrovirus"/>
</dbReference>